<evidence type="ECO:0000313" key="1">
    <source>
        <dbReference type="EMBL" id="KAJ7713816.1"/>
    </source>
</evidence>
<gene>
    <name evidence="1" type="ORF">B0H16DRAFT_1809317</name>
</gene>
<evidence type="ECO:0000313" key="2">
    <source>
        <dbReference type="Proteomes" id="UP001215598"/>
    </source>
</evidence>
<accession>A0AAD7H7H8</accession>
<sequence>MTDTAPPSTYTARMSLLRTSYTALARRCQRRGLLDGKIGLLDTSHKTAPPSIYAARMSRSGLLRILCARPSRPYFDWKVNAFYRAQSSTRTTRLRRLCLSILLHTDAELLLHLQSSLEAVRCCSAIVLLGARWGMLGRTNARLELCGLLSYDLQAWNRFPSSTSHANSPRLCTKDISEPGCQPVLHRFMWSDTARSDGAPEYYPATPA</sequence>
<keyword evidence="2" id="KW-1185">Reference proteome</keyword>
<name>A0AAD7H7H8_9AGAR</name>
<dbReference type="AlphaFoldDB" id="A0AAD7H7H8"/>
<comment type="caution">
    <text evidence="1">The sequence shown here is derived from an EMBL/GenBank/DDBJ whole genome shotgun (WGS) entry which is preliminary data.</text>
</comment>
<reference evidence="1" key="1">
    <citation type="submission" date="2023-03" db="EMBL/GenBank/DDBJ databases">
        <title>Massive genome expansion in bonnet fungi (Mycena s.s.) driven by repeated elements and novel gene families across ecological guilds.</title>
        <authorList>
            <consortium name="Lawrence Berkeley National Laboratory"/>
            <person name="Harder C.B."/>
            <person name="Miyauchi S."/>
            <person name="Viragh M."/>
            <person name="Kuo A."/>
            <person name="Thoen E."/>
            <person name="Andreopoulos B."/>
            <person name="Lu D."/>
            <person name="Skrede I."/>
            <person name="Drula E."/>
            <person name="Henrissat B."/>
            <person name="Morin E."/>
            <person name="Kohler A."/>
            <person name="Barry K."/>
            <person name="LaButti K."/>
            <person name="Morin E."/>
            <person name="Salamov A."/>
            <person name="Lipzen A."/>
            <person name="Mereny Z."/>
            <person name="Hegedus B."/>
            <person name="Baldrian P."/>
            <person name="Stursova M."/>
            <person name="Weitz H."/>
            <person name="Taylor A."/>
            <person name="Grigoriev I.V."/>
            <person name="Nagy L.G."/>
            <person name="Martin F."/>
            <person name="Kauserud H."/>
        </authorList>
    </citation>
    <scope>NUCLEOTIDE SEQUENCE</scope>
    <source>
        <strain evidence="1">CBHHK182m</strain>
    </source>
</reference>
<dbReference type="EMBL" id="JARKIB010000335">
    <property type="protein sequence ID" value="KAJ7713816.1"/>
    <property type="molecule type" value="Genomic_DNA"/>
</dbReference>
<protein>
    <submittedName>
        <fullName evidence="1">Uncharacterized protein</fullName>
    </submittedName>
</protein>
<organism evidence="1 2">
    <name type="scientific">Mycena metata</name>
    <dbReference type="NCBI Taxonomy" id="1033252"/>
    <lineage>
        <taxon>Eukaryota</taxon>
        <taxon>Fungi</taxon>
        <taxon>Dikarya</taxon>
        <taxon>Basidiomycota</taxon>
        <taxon>Agaricomycotina</taxon>
        <taxon>Agaricomycetes</taxon>
        <taxon>Agaricomycetidae</taxon>
        <taxon>Agaricales</taxon>
        <taxon>Marasmiineae</taxon>
        <taxon>Mycenaceae</taxon>
        <taxon>Mycena</taxon>
    </lineage>
</organism>
<proteinExistence type="predicted"/>
<dbReference type="Proteomes" id="UP001215598">
    <property type="component" value="Unassembled WGS sequence"/>
</dbReference>